<dbReference type="AlphaFoldDB" id="A0A7Y9HGP4"/>
<dbReference type="EMBL" id="JACCCF010000001">
    <property type="protein sequence ID" value="NYE43734.1"/>
    <property type="molecule type" value="Genomic_DNA"/>
</dbReference>
<sequence>MTGPLPRWSWRGARRRECWAIVVCVAAASFGQGRQE</sequence>
<reference evidence="1 2" key="1">
    <citation type="submission" date="2020-07" db="EMBL/GenBank/DDBJ databases">
        <title>Sequencing the genomes of 1000 actinobacteria strains.</title>
        <authorList>
            <person name="Klenk H.-P."/>
        </authorList>
    </citation>
    <scope>NUCLEOTIDE SEQUENCE [LARGE SCALE GENOMIC DNA]</scope>
    <source>
        <strain evidence="1 2">DSM 41455</strain>
    </source>
</reference>
<dbReference type="Proteomes" id="UP000530403">
    <property type="component" value="Unassembled WGS sequence"/>
</dbReference>
<proteinExistence type="predicted"/>
<comment type="caution">
    <text evidence="1">The sequence shown here is derived from an EMBL/GenBank/DDBJ whole genome shotgun (WGS) entry which is preliminary data.</text>
</comment>
<name>A0A7Y9HGP4_9ACTN</name>
<protein>
    <submittedName>
        <fullName evidence="1">Uncharacterized protein</fullName>
    </submittedName>
</protein>
<gene>
    <name evidence="1" type="ORF">HEB29_004745</name>
</gene>
<evidence type="ECO:0000313" key="1">
    <source>
        <dbReference type="EMBL" id="NYE43734.1"/>
    </source>
</evidence>
<accession>A0A7Y9HGP4</accession>
<organism evidence="1 2">
    <name type="scientific">Streptomyces fulvorobeus</name>
    <dbReference type="NCBI Taxonomy" id="284028"/>
    <lineage>
        <taxon>Bacteria</taxon>
        <taxon>Bacillati</taxon>
        <taxon>Actinomycetota</taxon>
        <taxon>Actinomycetes</taxon>
        <taxon>Kitasatosporales</taxon>
        <taxon>Streptomycetaceae</taxon>
        <taxon>Streptomyces</taxon>
    </lineage>
</organism>
<evidence type="ECO:0000313" key="2">
    <source>
        <dbReference type="Proteomes" id="UP000530403"/>
    </source>
</evidence>